<proteinExistence type="predicted"/>
<organism evidence="2 3">
    <name type="scientific">Geodermatophilus amargosae</name>
    <dbReference type="NCBI Taxonomy" id="1296565"/>
    <lineage>
        <taxon>Bacteria</taxon>
        <taxon>Bacillati</taxon>
        <taxon>Actinomycetota</taxon>
        <taxon>Actinomycetes</taxon>
        <taxon>Geodermatophilales</taxon>
        <taxon>Geodermatophilaceae</taxon>
        <taxon>Geodermatophilus</taxon>
    </lineage>
</organism>
<dbReference type="InterPro" id="IPR013762">
    <property type="entry name" value="Integrase-like_cat_sf"/>
</dbReference>
<keyword evidence="3" id="KW-1185">Reference proteome</keyword>
<reference evidence="3" key="1">
    <citation type="submission" date="2016-10" db="EMBL/GenBank/DDBJ databases">
        <authorList>
            <person name="Varghese N."/>
            <person name="Submissions S."/>
        </authorList>
    </citation>
    <scope>NUCLEOTIDE SEQUENCE [LARGE SCALE GENOMIC DNA]</scope>
    <source>
        <strain evidence="3">DSM 46136</strain>
    </source>
</reference>
<evidence type="ECO:0000256" key="1">
    <source>
        <dbReference type="ARBA" id="ARBA00023172"/>
    </source>
</evidence>
<dbReference type="GO" id="GO:0015074">
    <property type="term" value="P:DNA integration"/>
    <property type="evidence" value="ECO:0007669"/>
    <property type="project" value="InterPro"/>
</dbReference>
<accession>A0A1I7CR64</accession>
<sequence>MGRELVDRQDAALIRLLIDTGCRRAEPAWVRLADVDVTEQGSPSSAG</sequence>
<keyword evidence="1" id="KW-0233">DNA recombination</keyword>
<dbReference type="GO" id="GO:0006310">
    <property type="term" value="P:DNA recombination"/>
    <property type="evidence" value="ECO:0007669"/>
    <property type="project" value="UniProtKB-KW"/>
</dbReference>
<dbReference type="Proteomes" id="UP000199546">
    <property type="component" value="Unassembled WGS sequence"/>
</dbReference>
<protein>
    <recommendedName>
        <fullName evidence="4">Tyr recombinase domain-containing protein</fullName>
    </recommendedName>
</protein>
<dbReference type="SUPFAM" id="SSF56349">
    <property type="entry name" value="DNA breaking-rejoining enzymes"/>
    <property type="match status" value="1"/>
</dbReference>
<dbReference type="InterPro" id="IPR011010">
    <property type="entry name" value="DNA_brk_join_enz"/>
</dbReference>
<dbReference type="EMBL" id="FPBA01000025">
    <property type="protein sequence ID" value="SFU01884.1"/>
    <property type="molecule type" value="Genomic_DNA"/>
</dbReference>
<evidence type="ECO:0000313" key="3">
    <source>
        <dbReference type="Proteomes" id="UP000199546"/>
    </source>
</evidence>
<dbReference type="AlphaFoldDB" id="A0A1I7CR64"/>
<dbReference type="Gene3D" id="1.10.443.10">
    <property type="entry name" value="Intergrase catalytic core"/>
    <property type="match status" value="1"/>
</dbReference>
<evidence type="ECO:0000313" key="2">
    <source>
        <dbReference type="EMBL" id="SFU01884.1"/>
    </source>
</evidence>
<evidence type="ECO:0008006" key="4">
    <source>
        <dbReference type="Google" id="ProtNLM"/>
    </source>
</evidence>
<gene>
    <name evidence="2" type="ORF">SAMN05660657_04786</name>
</gene>
<dbReference type="GO" id="GO:0003677">
    <property type="term" value="F:DNA binding"/>
    <property type="evidence" value="ECO:0007669"/>
    <property type="project" value="InterPro"/>
</dbReference>
<name>A0A1I7CR64_9ACTN</name>
<dbReference type="RefSeq" id="WP_175551765.1">
    <property type="nucleotide sequence ID" value="NZ_FPBA01000025.1"/>
</dbReference>